<evidence type="ECO:0000256" key="1">
    <source>
        <dbReference type="SAM" id="Phobius"/>
    </source>
</evidence>
<dbReference type="HOGENOM" id="CLU_124842_3_1_5"/>
<keyword evidence="1" id="KW-0812">Transmembrane</keyword>
<evidence type="ECO:0000259" key="2">
    <source>
        <dbReference type="Pfam" id="PF03779"/>
    </source>
</evidence>
<keyword evidence="1" id="KW-0472">Membrane</keyword>
<feature type="domain" description="SPW repeat-containing integral membrane" evidence="2">
    <location>
        <begin position="27"/>
        <end position="118"/>
    </location>
</feature>
<feature type="transmembrane region" description="Helical" evidence="1">
    <location>
        <begin position="79"/>
        <end position="98"/>
    </location>
</feature>
<dbReference type="eggNOG" id="ENOG503495B">
    <property type="taxonomic scope" value="Bacteria"/>
</dbReference>
<dbReference type="Proteomes" id="UP000011841">
    <property type="component" value="Chromosome"/>
</dbReference>
<reference evidence="3 4" key="1">
    <citation type="journal article" date="2013" name="Appl. Environ. Microbiol.">
        <title>Genome analysis suggests that the soil oligotrophic bacterium Agromonas oligotrophica (Bradyrhizobium oligotrophicum) is a nitrogen-fixing symbiont of Aeschynomene indica.</title>
        <authorList>
            <person name="Okubo T."/>
            <person name="Fukushima S."/>
            <person name="Itakura M."/>
            <person name="Oshima K."/>
            <person name="Longtonglang A."/>
            <person name="Teaumroong N."/>
            <person name="Mitsui H."/>
            <person name="Hattori M."/>
            <person name="Hattori R."/>
            <person name="Hattori T."/>
            <person name="Minamisawa K."/>
        </authorList>
    </citation>
    <scope>NUCLEOTIDE SEQUENCE [LARGE SCALE GENOMIC DNA]</scope>
    <source>
        <strain evidence="3 4">S58</strain>
    </source>
</reference>
<keyword evidence="4" id="KW-1185">Reference proteome</keyword>
<keyword evidence="1" id="KW-1133">Transmembrane helix</keyword>
<dbReference type="OrthoDB" id="166183at2"/>
<dbReference type="RefSeq" id="WP_015663847.1">
    <property type="nucleotide sequence ID" value="NC_020453.1"/>
</dbReference>
<accession>M4ZKD2</accession>
<dbReference type="InterPro" id="IPR005530">
    <property type="entry name" value="SPW"/>
</dbReference>
<proteinExistence type="predicted"/>
<dbReference type="STRING" id="1245469.S58_06960"/>
<name>M4ZKD2_9BRAD</name>
<dbReference type="GeneID" id="301814696"/>
<evidence type="ECO:0000313" key="3">
    <source>
        <dbReference type="EMBL" id="BAM86710.1"/>
    </source>
</evidence>
<evidence type="ECO:0000313" key="4">
    <source>
        <dbReference type="Proteomes" id="UP000011841"/>
    </source>
</evidence>
<organism evidence="3 4">
    <name type="scientific">Bradyrhizobium oligotrophicum S58</name>
    <dbReference type="NCBI Taxonomy" id="1245469"/>
    <lineage>
        <taxon>Bacteria</taxon>
        <taxon>Pseudomonadati</taxon>
        <taxon>Pseudomonadota</taxon>
        <taxon>Alphaproteobacteria</taxon>
        <taxon>Hyphomicrobiales</taxon>
        <taxon>Nitrobacteraceae</taxon>
        <taxon>Bradyrhizobium</taxon>
    </lineage>
</organism>
<gene>
    <name evidence="3" type="ORF">S58_06960</name>
</gene>
<dbReference type="KEGG" id="aol:S58_06960"/>
<dbReference type="AlphaFoldDB" id="M4ZKD2"/>
<feature type="transmembrane region" description="Helical" evidence="1">
    <location>
        <begin position="105"/>
        <end position="124"/>
    </location>
</feature>
<dbReference type="EMBL" id="AP012603">
    <property type="protein sequence ID" value="BAM86710.1"/>
    <property type="molecule type" value="Genomic_DNA"/>
</dbReference>
<dbReference type="Pfam" id="PF03779">
    <property type="entry name" value="SPW"/>
    <property type="match status" value="1"/>
</dbReference>
<protein>
    <recommendedName>
        <fullName evidence="2">SPW repeat-containing integral membrane domain-containing protein</fullName>
    </recommendedName>
</protein>
<dbReference type="PATRIC" id="fig|1245469.3.peg.714"/>
<sequence length="140" mass="14731">MQSHSPASLSSTASRARLVMARPSALDLYTLACGAFLVCAPSLFGFARTAGRIDSEIVGVAVMALSMAGLAAFADWEEWLKVALGLWLIAAPWLLGFVHTSAMHVSIAIGIVVTFLSLLELWLAHDPDFAGENGAKSGLS</sequence>
<feature type="transmembrane region" description="Helical" evidence="1">
    <location>
        <begin position="53"/>
        <end position="73"/>
    </location>
</feature>
<feature type="transmembrane region" description="Helical" evidence="1">
    <location>
        <begin position="28"/>
        <end position="46"/>
    </location>
</feature>